<dbReference type="PANTHER" id="PTHR33734:SF22">
    <property type="entry name" value="MEMBRANE-BOUND LYTIC MUREIN TRANSGLYCOSYLASE D"/>
    <property type="match status" value="1"/>
</dbReference>
<evidence type="ECO:0000256" key="2">
    <source>
        <dbReference type="ARBA" id="ARBA00022723"/>
    </source>
</evidence>
<evidence type="ECO:0000256" key="5">
    <source>
        <dbReference type="ARBA" id="ARBA00022801"/>
    </source>
</evidence>
<dbReference type="InterPro" id="IPR005073">
    <property type="entry name" value="Peptidase_M74"/>
</dbReference>
<keyword evidence="1" id="KW-0645">Protease</keyword>
<evidence type="ECO:0000256" key="7">
    <source>
        <dbReference type="ARBA" id="ARBA00023049"/>
    </source>
</evidence>
<comment type="caution">
    <text evidence="10">The sequence shown here is derived from an EMBL/GenBank/DDBJ whole genome shotgun (WGS) entry which is preliminary data.</text>
</comment>
<name>A0A328C468_9DELT</name>
<evidence type="ECO:0000256" key="4">
    <source>
        <dbReference type="ARBA" id="ARBA00022764"/>
    </source>
</evidence>
<proteinExistence type="predicted"/>
<dbReference type="SUPFAM" id="SSF54106">
    <property type="entry name" value="LysM domain"/>
    <property type="match status" value="2"/>
</dbReference>
<dbReference type="CDD" id="cd00118">
    <property type="entry name" value="LysM"/>
    <property type="match status" value="2"/>
</dbReference>
<keyword evidence="5" id="KW-0378">Hydrolase</keyword>
<dbReference type="SMART" id="SM00257">
    <property type="entry name" value="LysM"/>
    <property type="match status" value="2"/>
</dbReference>
<dbReference type="Proteomes" id="UP000249169">
    <property type="component" value="Unassembled WGS sequence"/>
</dbReference>
<dbReference type="RefSeq" id="WP_111730084.1">
    <property type="nucleotide sequence ID" value="NZ_QHKO01000005.1"/>
</dbReference>
<keyword evidence="6" id="KW-0862">Zinc</keyword>
<dbReference type="PANTHER" id="PTHR33734">
    <property type="entry name" value="LYSM DOMAIN-CONTAINING GPI-ANCHORED PROTEIN 2"/>
    <property type="match status" value="1"/>
</dbReference>
<gene>
    <name evidence="10" type="ORF">DL240_11695</name>
</gene>
<dbReference type="PROSITE" id="PS51782">
    <property type="entry name" value="LYSM"/>
    <property type="match status" value="2"/>
</dbReference>
<dbReference type="InterPro" id="IPR018392">
    <property type="entry name" value="LysM"/>
</dbReference>
<evidence type="ECO:0000313" key="11">
    <source>
        <dbReference type="Proteomes" id="UP000249169"/>
    </source>
</evidence>
<dbReference type="Pfam" id="PF01476">
    <property type="entry name" value="LysM"/>
    <property type="match status" value="2"/>
</dbReference>
<dbReference type="GO" id="GO:0006508">
    <property type="term" value="P:proteolysis"/>
    <property type="evidence" value="ECO:0007669"/>
    <property type="project" value="UniProtKB-KW"/>
</dbReference>
<keyword evidence="3 8" id="KW-0732">Signal</keyword>
<dbReference type="GO" id="GO:0030288">
    <property type="term" value="C:outer membrane-bounded periplasmic space"/>
    <property type="evidence" value="ECO:0007669"/>
    <property type="project" value="InterPro"/>
</dbReference>
<feature type="domain" description="LysM" evidence="9">
    <location>
        <begin position="39"/>
        <end position="82"/>
    </location>
</feature>
<accession>A0A328C468</accession>
<dbReference type="GO" id="GO:0004252">
    <property type="term" value="F:serine-type endopeptidase activity"/>
    <property type="evidence" value="ECO:0007669"/>
    <property type="project" value="InterPro"/>
</dbReference>
<feature type="chain" id="PRO_5016457383" description="LysM domain-containing protein" evidence="8">
    <location>
        <begin position="28"/>
        <end position="342"/>
    </location>
</feature>
<feature type="signal peptide" evidence="8">
    <location>
        <begin position="1"/>
        <end position="27"/>
    </location>
</feature>
<evidence type="ECO:0000256" key="6">
    <source>
        <dbReference type="ARBA" id="ARBA00022833"/>
    </source>
</evidence>
<dbReference type="EMBL" id="QHKO01000005">
    <property type="protein sequence ID" value="RAL21519.1"/>
    <property type="molecule type" value="Genomic_DNA"/>
</dbReference>
<dbReference type="InterPro" id="IPR036779">
    <property type="entry name" value="LysM_dom_sf"/>
</dbReference>
<dbReference type="Pfam" id="PF03411">
    <property type="entry name" value="Peptidase_M74"/>
    <property type="match status" value="1"/>
</dbReference>
<sequence length="342" mass="38712">MGQTHKRLEFVVLLVALLLGMAQSASAANDVNAESDEFSYHQVNDGETLGTIAMHYQVGIDQLLEWNDLESVHIEPETTLVVKSSEEVRGSSEPLPVIHVIRRGDTFEGIARRYGVTIRQVQRWNRRLNPRRLQLGQQVRLHIPGADGKSVSYGRANGGRLYNGVAMQTTPGMRVRNVARSYGTRRVVQLLQAAGADVQARWPDAPDLIVGSLSVRNGGRLRPHRSHQSGRDVDLTYYHRGNVALPDFRNMSVETFDAVKNWHMYKVLIDSGQVEYMFVDYRLQKPLYEYALSIGYTPEELEPLLQYPRGRNVSAGIIRHSRGHLNHVHIRFTCGPQDRNCH</sequence>
<evidence type="ECO:0000256" key="1">
    <source>
        <dbReference type="ARBA" id="ARBA00022670"/>
    </source>
</evidence>
<dbReference type="GO" id="GO:0008237">
    <property type="term" value="F:metallopeptidase activity"/>
    <property type="evidence" value="ECO:0007669"/>
    <property type="project" value="UniProtKB-KW"/>
</dbReference>
<evidence type="ECO:0000256" key="3">
    <source>
        <dbReference type="ARBA" id="ARBA00022729"/>
    </source>
</evidence>
<dbReference type="OrthoDB" id="5502029at2"/>
<keyword evidence="4" id="KW-0574">Periplasm</keyword>
<keyword evidence="2" id="KW-0479">Metal-binding</keyword>
<dbReference type="AlphaFoldDB" id="A0A328C468"/>
<evidence type="ECO:0000259" key="9">
    <source>
        <dbReference type="PROSITE" id="PS51782"/>
    </source>
</evidence>
<organism evidence="10 11">
    <name type="scientific">Lujinxingia litoralis</name>
    <dbReference type="NCBI Taxonomy" id="2211119"/>
    <lineage>
        <taxon>Bacteria</taxon>
        <taxon>Deltaproteobacteria</taxon>
        <taxon>Bradymonadales</taxon>
        <taxon>Lujinxingiaceae</taxon>
        <taxon>Lujinxingia</taxon>
    </lineage>
</organism>
<protein>
    <recommendedName>
        <fullName evidence="9">LysM domain-containing protein</fullName>
    </recommendedName>
</protein>
<dbReference type="InterPro" id="IPR009045">
    <property type="entry name" value="Zn_M74/Hedgehog-like"/>
</dbReference>
<keyword evidence="11" id="KW-1185">Reference proteome</keyword>
<dbReference type="Gene3D" id="3.30.1380.10">
    <property type="match status" value="1"/>
</dbReference>
<keyword evidence="7" id="KW-0482">Metalloprotease</keyword>
<dbReference type="Gene3D" id="3.10.350.10">
    <property type="entry name" value="LysM domain"/>
    <property type="match status" value="2"/>
</dbReference>
<dbReference type="GO" id="GO:0046872">
    <property type="term" value="F:metal ion binding"/>
    <property type="evidence" value="ECO:0007669"/>
    <property type="project" value="UniProtKB-KW"/>
</dbReference>
<reference evidence="10 11" key="1">
    <citation type="submission" date="2018-05" db="EMBL/GenBank/DDBJ databases">
        <title>Lujinxingia marina gen. nov. sp. nov., a new facultative anaerobic member of the class Deltaproteobacteria, and proposal of Lujinxingaceae fam. nov.</title>
        <authorList>
            <person name="Li C.-M."/>
        </authorList>
    </citation>
    <scope>NUCLEOTIDE SEQUENCE [LARGE SCALE GENOMIC DNA]</scope>
    <source>
        <strain evidence="10 11">B210</strain>
    </source>
</reference>
<evidence type="ECO:0000313" key="10">
    <source>
        <dbReference type="EMBL" id="RAL21519.1"/>
    </source>
</evidence>
<feature type="domain" description="LysM" evidence="9">
    <location>
        <begin position="97"/>
        <end position="141"/>
    </location>
</feature>
<dbReference type="SUPFAM" id="SSF55166">
    <property type="entry name" value="Hedgehog/DD-peptidase"/>
    <property type="match status" value="1"/>
</dbReference>
<evidence type="ECO:0000256" key="8">
    <source>
        <dbReference type="SAM" id="SignalP"/>
    </source>
</evidence>